<protein>
    <submittedName>
        <fullName evidence="1">Uncharacterized protein</fullName>
    </submittedName>
</protein>
<accession>A0A3G9CS34</accession>
<dbReference type="AlphaFoldDB" id="A0A3G9CS34"/>
<organism evidence="1 2">
    <name type="scientific">Methanosarcina thermophila</name>
    <dbReference type="NCBI Taxonomy" id="2210"/>
    <lineage>
        <taxon>Archaea</taxon>
        <taxon>Methanobacteriati</taxon>
        <taxon>Methanobacteriota</taxon>
        <taxon>Stenosarchaea group</taxon>
        <taxon>Methanomicrobia</taxon>
        <taxon>Methanosarcinales</taxon>
        <taxon>Methanosarcinaceae</taxon>
        <taxon>Methanosarcina</taxon>
    </lineage>
</organism>
<evidence type="ECO:0000313" key="2">
    <source>
        <dbReference type="Proteomes" id="UP000265557"/>
    </source>
</evidence>
<sequence>MPFIRMQDPLKQGLKLKFDTHQTQFAKIRMQDPLKQGLKLYTTSLSPYSPKYSNARSIKTRIETLHI</sequence>
<name>A0A3G9CS34_METTE</name>
<gene>
    <name evidence="1" type="ORF">MESMT1_0824</name>
</gene>
<dbReference type="EMBL" id="AP017646">
    <property type="protein sequence ID" value="BAW28754.1"/>
    <property type="molecule type" value="Genomic_DNA"/>
</dbReference>
<proteinExistence type="predicted"/>
<evidence type="ECO:0000313" key="1">
    <source>
        <dbReference type="EMBL" id="BAW28754.1"/>
    </source>
</evidence>
<dbReference type="Proteomes" id="UP000265557">
    <property type="component" value="Chromosome"/>
</dbReference>
<reference evidence="1 2" key="1">
    <citation type="submission" date="2016-09" db="EMBL/GenBank/DDBJ databases">
        <title>Complete Genome Sequence of Methanosarcina thermophila MT-1.</title>
        <authorList>
            <person name="Kouzuma A."/>
        </authorList>
    </citation>
    <scope>NUCLEOTIDE SEQUENCE [LARGE SCALE GENOMIC DNA]</scope>
    <source>
        <strain evidence="1 2">MT-1</strain>
    </source>
</reference>